<name>M3F8Z9_9ACTN</name>
<sequence>MRARGEVAGVVRANSFDVWERFHGCHAHVTMLIRSSEPLPPFCRSPSQEGTTT</sequence>
<gene>
    <name evidence="1" type="ORF">SBD_0820</name>
</gene>
<protein>
    <submittedName>
        <fullName evidence="1">Uncharacterized protein</fullName>
    </submittedName>
</protein>
<evidence type="ECO:0000313" key="1">
    <source>
        <dbReference type="EMBL" id="EMF58148.1"/>
    </source>
</evidence>
<evidence type="ECO:0000313" key="2">
    <source>
        <dbReference type="Proteomes" id="UP000030760"/>
    </source>
</evidence>
<proteinExistence type="predicted"/>
<dbReference type="EMBL" id="KB405056">
    <property type="protein sequence ID" value="EMF58148.1"/>
    <property type="molecule type" value="Genomic_DNA"/>
</dbReference>
<organism evidence="1 2">
    <name type="scientific">Streptomyces bottropensis ATCC 25435</name>
    <dbReference type="NCBI Taxonomy" id="1054862"/>
    <lineage>
        <taxon>Bacteria</taxon>
        <taxon>Bacillati</taxon>
        <taxon>Actinomycetota</taxon>
        <taxon>Actinomycetes</taxon>
        <taxon>Kitasatosporales</taxon>
        <taxon>Streptomycetaceae</taxon>
        <taxon>Streptomyces</taxon>
    </lineage>
</organism>
<accession>M3F8Z9</accession>
<dbReference type="Proteomes" id="UP000030760">
    <property type="component" value="Unassembled WGS sequence"/>
</dbReference>
<dbReference type="AlphaFoldDB" id="M3F8Z9"/>
<reference evidence="2" key="1">
    <citation type="journal article" date="2013" name="Genome Announc.">
        <title>Draft Genome Sequence of Streptomyces bottropensis ATCC 25435, a Bottromycin-Producing Actinomycete.</title>
        <authorList>
            <person name="Zhang H."/>
            <person name="Zhou W."/>
            <person name="Zhuang Y."/>
            <person name="Liang X."/>
            <person name="Liu T."/>
        </authorList>
    </citation>
    <scope>NUCLEOTIDE SEQUENCE [LARGE SCALE GENOMIC DNA]</scope>
    <source>
        <strain evidence="2">ATCC 25435</strain>
    </source>
</reference>